<dbReference type="PROSITE" id="PS00552">
    <property type="entry name" value="HTH_MERR_1"/>
    <property type="match status" value="1"/>
</dbReference>
<dbReference type="Pfam" id="PF13411">
    <property type="entry name" value="MerR_1"/>
    <property type="match status" value="1"/>
</dbReference>
<evidence type="ECO:0000256" key="1">
    <source>
        <dbReference type="ARBA" id="ARBA00023125"/>
    </source>
</evidence>
<name>A0ABV8KQE0_9ACTN</name>
<dbReference type="RefSeq" id="WP_377547931.1">
    <property type="nucleotide sequence ID" value="NZ_JBHSBN010000013.1"/>
</dbReference>
<dbReference type="PANTHER" id="PTHR30204">
    <property type="entry name" value="REDOX-CYCLING DRUG-SENSING TRANSCRIPTIONAL ACTIVATOR SOXR"/>
    <property type="match status" value="1"/>
</dbReference>
<dbReference type="Proteomes" id="UP001595868">
    <property type="component" value="Unassembled WGS sequence"/>
</dbReference>
<dbReference type="PROSITE" id="PS50937">
    <property type="entry name" value="HTH_MERR_2"/>
    <property type="match status" value="1"/>
</dbReference>
<keyword evidence="2" id="KW-0175">Coiled coil</keyword>
<gene>
    <name evidence="4" type="ORF">ACFOX0_19620</name>
</gene>
<evidence type="ECO:0000313" key="4">
    <source>
        <dbReference type="EMBL" id="MFC4108127.1"/>
    </source>
</evidence>
<accession>A0ABV8KQE0</accession>
<comment type="caution">
    <text evidence="4">The sequence shown here is derived from an EMBL/GenBank/DDBJ whole genome shotgun (WGS) entry which is preliminary data.</text>
</comment>
<evidence type="ECO:0000256" key="2">
    <source>
        <dbReference type="SAM" id="Coils"/>
    </source>
</evidence>
<dbReference type="SUPFAM" id="SSF46955">
    <property type="entry name" value="Putative DNA-binding domain"/>
    <property type="match status" value="1"/>
</dbReference>
<sequence length="143" mass="16325">MDTHRDEMTWTVSEAAERVGLTAYTLRWYEQEGLLDRVGRDSAGRRRYTKADLDWLVLLTRLRRTGMPIRDMRRYADLARQGEGTIGSRLALFRTHRDRVLTRIAELEQDLAALNHKIDMYGRLVEAGGSVEPALGVPARTPG</sequence>
<dbReference type="EMBL" id="JBHSBN010000013">
    <property type="protein sequence ID" value="MFC4108127.1"/>
    <property type="molecule type" value="Genomic_DNA"/>
</dbReference>
<dbReference type="InterPro" id="IPR047057">
    <property type="entry name" value="MerR_fam"/>
</dbReference>
<evidence type="ECO:0000259" key="3">
    <source>
        <dbReference type="PROSITE" id="PS50937"/>
    </source>
</evidence>
<reference evidence="5" key="1">
    <citation type="journal article" date="2019" name="Int. J. Syst. Evol. Microbiol.">
        <title>The Global Catalogue of Microorganisms (GCM) 10K type strain sequencing project: providing services to taxonomists for standard genome sequencing and annotation.</title>
        <authorList>
            <consortium name="The Broad Institute Genomics Platform"/>
            <consortium name="The Broad Institute Genome Sequencing Center for Infectious Disease"/>
            <person name="Wu L."/>
            <person name="Ma J."/>
        </authorList>
    </citation>
    <scope>NUCLEOTIDE SEQUENCE [LARGE SCALE GENOMIC DNA]</scope>
    <source>
        <strain evidence="5">2902at01</strain>
    </source>
</reference>
<feature type="coiled-coil region" evidence="2">
    <location>
        <begin position="97"/>
        <end position="124"/>
    </location>
</feature>
<dbReference type="SMART" id="SM00422">
    <property type="entry name" value="HTH_MERR"/>
    <property type="match status" value="1"/>
</dbReference>
<dbReference type="Gene3D" id="1.10.1660.10">
    <property type="match status" value="1"/>
</dbReference>
<keyword evidence="1" id="KW-0238">DNA-binding</keyword>
<evidence type="ECO:0000313" key="5">
    <source>
        <dbReference type="Proteomes" id="UP001595868"/>
    </source>
</evidence>
<keyword evidence="5" id="KW-1185">Reference proteome</keyword>
<dbReference type="InterPro" id="IPR000551">
    <property type="entry name" value="MerR-type_HTH_dom"/>
</dbReference>
<organism evidence="4 5">
    <name type="scientific">Micromonospora zhanjiangensis</name>
    <dbReference type="NCBI Taxonomy" id="1522057"/>
    <lineage>
        <taxon>Bacteria</taxon>
        <taxon>Bacillati</taxon>
        <taxon>Actinomycetota</taxon>
        <taxon>Actinomycetes</taxon>
        <taxon>Micromonosporales</taxon>
        <taxon>Micromonosporaceae</taxon>
        <taxon>Micromonospora</taxon>
    </lineage>
</organism>
<dbReference type="PRINTS" id="PR00040">
    <property type="entry name" value="HTHMERR"/>
</dbReference>
<dbReference type="CDD" id="cd01109">
    <property type="entry name" value="HTH_YyaN"/>
    <property type="match status" value="1"/>
</dbReference>
<dbReference type="InterPro" id="IPR009061">
    <property type="entry name" value="DNA-bd_dom_put_sf"/>
</dbReference>
<dbReference type="PANTHER" id="PTHR30204:SF98">
    <property type="entry name" value="HTH-TYPE TRANSCRIPTIONAL REGULATOR ADHR"/>
    <property type="match status" value="1"/>
</dbReference>
<proteinExistence type="predicted"/>
<feature type="domain" description="HTH merR-type" evidence="3">
    <location>
        <begin position="9"/>
        <end position="78"/>
    </location>
</feature>
<protein>
    <submittedName>
        <fullName evidence="4">MerR family transcriptional regulator</fullName>
    </submittedName>
</protein>